<reference evidence="1 2" key="1">
    <citation type="submission" date="2023-11" db="EMBL/GenBank/DDBJ databases">
        <authorList>
            <person name="Okamura Y."/>
        </authorList>
    </citation>
    <scope>NUCLEOTIDE SEQUENCE [LARGE SCALE GENOMIC DNA]</scope>
</reference>
<evidence type="ECO:0000313" key="1">
    <source>
        <dbReference type="EMBL" id="CAK1544031.1"/>
    </source>
</evidence>
<accession>A0AAV1J6E7</accession>
<evidence type="ECO:0008006" key="3">
    <source>
        <dbReference type="Google" id="ProtNLM"/>
    </source>
</evidence>
<sequence length="81" mass="9441">MGDNGKLLYSLAEKKLAPYVECGWFGFRLHYEGNQTLLKPLPYLKSFLDLFSFPLAATYRKPLDKVVNRNESETNLREKKK</sequence>
<dbReference type="AlphaFoldDB" id="A0AAV1J6E7"/>
<keyword evidence="2" id="KW-1185">Reference proteome</keyword>
<comment type="caution">
    <text evidence="1">The sequence shown here is derived from an EMBL/GenBank/DDBJ whole genome shotgun (WGS) entry which is preliminary data.</text>
</comment>
<organism evidence="1 2">
    <name type="scientific">Leptosia nina</name>
    <dbReference type="NCBI Taxonomy" id="320188"/>
    <lineage>
        <taxon>Eukaryota</taxon>
        <taxon>Metazoa</taxon>
        <taxon>Ecdysozoa</taxon>
        <taxon>Arthropoda</taxon>
        <taxon>Hexapoda</taxon>
        <taxon>Insecta</taxon>
        <taxon>Pterygota</taxon>
        <taxon>Neoptera</taxon>
        <taxon>Endopterygota</taxon>
        <taxon>Lepidoptera</taxon>
        <taxon>Glossata</taxon>
        <taxon>Ditrysia</taxon>
        <taxon>Papilionoidea</taxon>
        <taxon>Pieridae</taxon>
        <taxon>Pierinae</taxon>
        <taxon>Leptosia</taxon>
    </lineage>
</organism>
<gene>
    <name evidence="1" type="ORF">LNINA_LOCUS3811</name>
</gene>
<name>A0AAV1J6E7_9NEOP</name>
<protein>
    <recommendedName>
        <fullName evidence="3">LAGLIDADG homing endonuclease</fullName>
    </recommendedName>
</protein>
<evidence type="ECO:0000313" key="2">
    <source>
        <dbReference type="Proteomes" id="UP001497472"/>
    </source>
</evidence>
<dbReference type="Proteomes" id="UP001497472">
    <property type="component" value="Unassembled WGS sequence"/>
</dbReference>
<dbReference type="EMBL" id="CAVLEF010000005">
    <property type="protein sequence ID" value="CAK1544031.1"/>
    <property type="molecule type" value="Genomic_DNA"/>
</dbReference>
<proteinExistence type="predicted"/>